<reference evidence="1 2" key="1">
    <citation type="journal article" date="2019" name="Commun. Biol.">
        <title>The bagworm genome reveals a unique fibroin gene that provides high tensile strength.</title>
        <authorList>
            <person name="Kono N."/>
            <person name="Nakamura H."/>
            <person name="Ohtoshi R."/>
            <person name="Tomita M."/>
            <person name="Numata K."/>
            <person name="Arakawa K."/>
        </authorList>
    </citation>
    <scope>NUCLEOTIDE SEQUENCE [LARGE SCALE GENOMIC DNA]</scope>
</reference>
<protein>
    <submittedName>
        <fullName evidence="1">Uncharacterized protein</fullName>
    </submittedName>
</protein>
<gene>
    <name evidence="1" type="ORF">EVAR_27871_1</name>
</gene>
<comment type="caution">
    <text evidence="1">The sequence shown here is derived from an EMBL/GenBank/DDBJ whole genome shotgun (WGS) entry which is preliminary data.</text>
</comment>
<sequence>MITAKDYIICVSLYIALKRSDSRTNMKTTADRLTDEHGASAGCDVYFLKRNEARLPARRKIDTATCDSDICRDVTVKRFADFGNR</sequence>
<dbReference type="EMBL" id="BGZK01000352">
    <property type="protein sequence ID" value="GBP38683.1"/>
    <property type="molecule type" value="Genomic_DNA"/>
</dbReference>
<organism evidence="1 2">
    <name type="scientific">Eumeta variegata</name>
    <name type="common">Bagworm moth</name>
    <name type="synonym">Eumeta japonica</name>
    <dbReference type="NCBI Taxonomy" id="151549"/>
    <lineage>
        <taxon>Eukaryota</taxon>
        <taxon>Metazoa</taxon>
        <taxon>Ecdysozoa</taxon>
        <taxon>Arthropoda</taxon>
        <taxon>Hexapoda</taxon>
        <taxon>Insecta</taxon>
        <taxon>Pterygota</taxon>
        <taxon>Neoptera</taxon>
        <taxon>Endopterygota</taxon>
        <taxon>Lepidoptera</taxon>
        <taxon>Glossata</taxon>
        <taxon>Ditrysia</taxon>
        <taxon>Tineoidea</taxon>
        <taxon>Psychidae</taxon>
        <taxon>Oiketicinae</taxon>
        <taxon>Eumeta</taxon>
    </lineage>
</organism>
<keyword evidence="2" id="KW-1185">Reference proteome</keyword>
<evidence type="ECO:0000313" key="1">
    <source>
        <dbReference type="EMBL" id="GBP38683.1"/>
    </source>
</evidence>
<dbReference type="AlphaFoldDB" id="A0A4C1VJC5"/>
<name>A0A4C1VJC5_EUMVA</name>
<accession>A0A4C1VJC5</accession>
<proteinExistence type="predicted"/>
<evidence type="ECO:0000313" key="2">
    <source>
        <dbReference type="Proteomes" id="UP000299102"/>
    </source>
</evidence>
<dbReference type="Proteomes" id="UP000299102">
    <property type="component" value="Unassembled WGS sequence"/>
</dbReference>